<dbReference type="Pfam" id="PF09339">
    <property type="entry name" value="HTH_IclR"/>
    <property type="match status" value="1"/>
</dbReference>
<dbReference type="STRING" id="1778.A9W97_00555"/>
<dbReference type="InterPro" id="IPR029016">
    <property type="entry name" value="GAF-like_dom_sf"/>
</dbReference>
<keyword evidence="3" id="KW-0804">Transcription</keyword>
<evidence type="ECO:0008006" key="8">
    <source>
        <dbReference type="Google" id="ProtNLM"/>
    </source>
</evidence>
<evidence type="ECO:0000256" key="3">
    <source>
        <dbReference type="ARBA" id="ARBA00023163"/>
    </source>
</evidence>
<proteinExistence type="predicted"/>
<dbReference type="InterPro" id="IPR036390">
    <property type="entry name" value="WH_DNA-bd_sf"/>
</dbReference>
<accession>A0A0Q2RZE2</accession>
<dbReference type="InterPro" id="IPR005471">
    <property type="entry name" value="Tscrpt_reg_IclR_N"/>
</dbReference>
<keyword evidence="2" id="KW-0238">DNA-binding</keyword>
<dbReference type="PROSITE" id="PS51077">
    <property type="entry name" value="HTH_ICLR"/>
    <property type="match status" value="1"/>
</dbReference>
<protein>
    <recommendedName>
        <fullName evidence="8">IclR family transcriptional regulator</fullName>
    </recommendedName>
</protein>
<dbReference type="Gene3D" id="1.10.10.10">
    <property type="entry name" value="Winged helix-like DNA-binding domain superfamily/Winged helix DNA-binding domain"/>
    <property type="match status" value="1"/>
</dbReference>
<gene>
    <name evidence="6" type="ORF">AO501_16455</name>
</gene>
<dbReference type="GO" id="GO:0003700">
    <property type="term" value="F:DNA-binding transcription factor activity"/>
    <property type="evidence" value="ECO:0007669"/>
    <property type="project" value="TreeGrafter"/>
</dbReference>
<evidence type="ECO:0000256" key="2">
    <source>
        <dbReference type="ARBA" id="ARBA00023125"/>
    </source>
</evidence>
<dbReference type="RefSeq" id="WP_055576487.1">
    <property type="nucleotide sequence ID" value="NZ_LKTM01000013.1"/>
</dbReference>
<feature type="domain" description="HTH iclR-type" evidence="4">
    <location>
        <begin position="7"/>
        <end position="66"/>
    </location>
</feature>
<comment type="caution">
    <text evidence="6">The sequence shown here is derived from an EMBL/GenBank/DDBJ whole genome shotgun (WGS) entry which is preliminary data.</text>
</comment>
<keyword evidence="1" id="KW-0805">Transcription regulation</keyword>
<evidence type="ECO:0000256" key="1">
    <source>
        <dbReference type="ARBA" id="ARBA00023015"/>
    </source>
</evidence>
<dbReference type="Gene3D" id="3.30.450.40">
    <property type="match status" value="1"/>
</dbReference>
<dbReference type="InterPro" id="IPR050707">
    <property type="entry name" value="HTH_MetabolicPath_Reg"/>
</dbReference>
<dbReference type="PROSITE" id="PS51078">
    <property type="entry name" value="ICLR_ED"/>
    <property type="match status" value="1"/>
</dbReference>
<dbReference type="AlphaFoldDB" id="A0A0Q2RZE2"/>
<feature type="domain" description="IclR-ED" evidence="5">
    <location>
        <begin position="67"/>
        <end position="233"/>
    </location>
</feature>
<dbReference type="Pfam" id="PF01614">
    <property type="entry name" value="IclR_C"/>
    <property type="match status" value="1"/>
</dbReference>
<dbReference type="GO" id="GO:0045892">
    <property type="term" value="P:negative regulation of DNA-templated transcription"/>
    <property type="evidence" value="ECO:0007669"/>
    <property type="project" value="TreeGrafter"/>
</dbReference>
<reference evidence="6 7" key="1">
    <citation type="submission" date="2015-10" db="EMBL/GenBank/DDBJ databases">
        <title>Mycobacterium gordonae draft genome assembly.</title>
        <authorList>
            <person name="Ustinova V."/>
            <person name="Smirnova T."/>
            <person name="Blagodatskikh K."/>
            <person name="Varlamov D."/>
            <person name="Larionova E."/>
            <person name="Chernousova L."/>
        </authorList>
    </citation>
    <scope>NUCLEOTIDE SEQUENCE [LARGE SCALE GENOMIC DNA]</scope>
    <source>
        <strain evidence="6 7">CTRI 14-8773</strain>
    </source>
</reference>
<evidence type="ECO:0000259" key="4">
    <source>
        <dbReference type="PROSITE" id="PS51077"/>
    </source>
</evidence>
<dbReference type="OrthoDB" id="4319317at2"/>
<dbReference type="Proteomes" id="UP000051677">
    <property type="component" value="Unassembled WGS sequence"/>
</dbReference>
<dbReference type="GO" id="GO:0003677">
    <property type="term" value="F:DNA binding"/>
    <property type="evidence" value="ECO:0007669"/>
    <property type="project" value="UniProtKB-KW"/>
</dbReference>
<dbReference type="SUPFAM" id="SSF55781">
    <property type="entry name" value="GAF domain-like"/>
    <property type="match status" value="1"/>
</dbReference>
<organism evidence="6 7">
    <name type="scientific">Mycobacterium gordonae</name>
    <dbReference type="NCBI Taxonomy" id="1778"/>
    <lineage>
        <taxon>Bacteria</taxon>
        <taxon>Bacillati</taxon>
        <taxon>Actinomycetota</taxon>
        <taxon>Actinomycetes</taxon>
        <taxon>Mycobacteriales</taxon>
        <taxon>Mycobacteriaceae</taxon>
        <taxon>Mycobacterium</taxon>
    </lineage>
</organism>
<dbReference type="SMART" id="SM00346">
    <property type="entry name" value="HTH_ICLR"/>
    <property type="match status" value="1"/>
</dbReference>
<name>A0A0Q2RZE2_MYCGO</name>
<evidence type="ECO:0000313" key="7">
    <source>
        <dbReference type="Proteomes" id="UP000051677"/>
    </source>
</evidence>
<dbReference type="PANTHER" id="PTHR30136">
    <property type="entry name" value="HELIX-TURN-HELIX TRANSCRIPTIONAL REGULATOR, ICLR FAMILY"/>
    <property type="match status" value="1"/>
</dbReference>
<dbReference type="EMBL" id="LKTM01000013">
    <property type="protein sequence ID" value="KQH80707.1"/>
    <property type="molecule type" value="Genomic_DNA"/>
</dbReference>
<dbReference type="InterPro" id="IPR036388">
    <property type="entry name" value="WH-like_DNA-bd_sf"/>
</dbReference>
<sequence>MRQHSGIGVLDKAVGILHAIAESPCGLAELCERTGLPRATAYRLAAALEVHRLAGRDEDGRWRLGPAVTELASYVSDPLLAASASVLPQLRETTGESVQLYRREGTSRICIAALEPPAGLRDTVPVGARLPMTAGSGAKVLLAFSDAATQKAVLPKAMFTDRVLAEVRKRGWAQSVAEREPGVASVSAPVRDGRGVVVAAISVSGPIDRMGRRPGARWAADLLAAAEALTRRL</sequence>
<evidence type="ECO:0000259" key="5">
    <source>
        <dbReference type="PROSITE" id="PS51078"/>
    </source>
</evidence>
<dbReference type="InterPro" id="IPR014757">
    <property type="entry name" value="Tscrpt_reg_IclR_C"/>
</dbReference>
<dbReference type="PANTHER" id="PTHR30136:SF39">
    <property type="entry name" value="TRANSCRIPTIONAL REGULATORY PROTEIN"/>
    <property type="match status" value="1"/>
</dbReference>
<dbReference type="SUPFAM" id="SSF46785">
    <property type="entry name" value="Winged helix' DNA-binding domain"/>
    <property type="match status" value="1"/>
</dbReference>
<evidence type="ECO:0000313" key="6">
    <source>
        <dbReference type="EMBL" id="KQH80707.1"/>
    </source>
</evidence>